<protein>
    <submittedName>
        <fullName evidence="5">Uncharacterized protein</fullName>
    </submittedName>
</protein>
<dbReference type="Proteomes" id="UP001230188">
    <property type="component" value="Unassembled WGS sequence"/>
</dbReference>
<dbReference type="Pfam" id="PF00025">
    <property type="entry name" value="Arf"/>
    <property type="match status" value="1"/>
</dbReference>
<keyword evidence="1 3" id="KW-0547">Nucleotide-binding</keyword>
<dbReference type="SMART" id="SM00178">
    <property type="entry name" value="SAR"/>
    <property type="match status" value="1"/>
</dbReference>
<dbReference type="GO" id="GO:0046872">
    <property type="term" value="F:metal ion binding"/>
    <property type="evidence" value="ECO:0007669"/>
    <property type="project" value="UniProtKB-KW"/>
</dbReference>
<feature type="binding site" evidence="3">
    <location>
        <begin position="177"/>
        <end position="180"/>
    </location>
    <ligand>
        <name>GTP</name>
        <dbReference type="ChEBI" id="CHEBI:37565"/>
    </ligand>
</feature>
<accession>A0AAD7UIG9</accession>
<dbReference type="SUPFAM" id="SSF52540">
    <property type="entry name" value="P-loop containing nucleoside triphosphate hydrolases"/>
    <property type="match status" value="1"/>
</dbReference>
<organism evidence="5 6">
    <name type="scientific">Chrysophaeum taylorii</name>
    <dbReference type="NCBI Taxonomy" id="2483200"/>
    <lineage>
        <taxon>Eukaryota</taxon>
        <taxon>Sar</taxon>
        <taxon>Stramenopiles</taxon>
        <taxon>Ochrophyta</taxon>
        <taxon>Pelagophyceae</taxon>
        <taxon>Pelagomonadales</taxon>
        <taxon>Pelagomonadaceae</taxon>
        <taxon>Chrysophaeum</taxon>
    </lineage>
</organism>
<dbReference type="InterPro" id="IPR006689">
    <property type="entry name" value="Small_GTPase_ARF/SAR"/>
</dbReference>
<dbReference type="PRINTS" id="PR00449">
    <property type="entry name" value="RASTRNSFRMNG"/>
</dbReference>
<dbReference type="PROSITE" id="PS51417">
    <property type="entry name" value="ARF"/>
    <property type="match status" value="1"/>
</dbReference>
<feature type="binding site" evidence="4">
    <location>
        <position position="88"/>
    </location>
    <ligand>
        <name>Mg(2+)</name>
        <dbReference type="ChEBI" id="CHEBI:18420"/>
    </ligand>
</feature>
<feature type="binding site" evidence="3">
    <location>
        <position position="121"/>
    </location>
    <ligand>
        <name>GTP</name>
        <dbReference type="ChEBI" id="CHEBI:37565"/>
    </ligand>
</feature>
<dbReference type="AlphaFoldDB" id="A0AAD7UIG9"/>
<dbReference type="GO" id="GO:0005525">
    <property type="term" value="F:GTP binding"/>
    <property type="evidence" value="ECO:0007669"/>
    <property type="project" value="UniProtKB-KW"/>
</dbReference>
<evidence type="ECO:0000313" key="6">
    <source>
        <dbReference type="Proteomes" id="UP001230188"/>
    </source>
</evidence>
<feature type="binding site" evidence="3">
    <location>
        <begin position="51"/>
        <end position="58"/>
    </location>
    <ligand>
        <name>GTP</name>
        <dbReference type="ChEBI" id="CHEBI:37565"/>
    </ligand>
</feature>
<evidence type="ECO:0000256" key="3">
    <source>
        <dbReference type="PIRSR" id="PIRSR606689-1"/>
    </source>
</evidence>
<keyword evidence="6" id="KW-1185">Reference proteome</keyword>
<gene>
    <name evidence="5" type="ORF">CTAYLR_000461</name>
</gene>
<feature type="binding site" evidence="4">
    <location>
        <position position="58"/>
    </location>
    <ligand>
        <name>Mg(2+)</name>
        <dbReference type="ChEBI" id="CHEBI:18420"/>
    </ligand>
</feature>
<dbReference type="InterPro" id="IPR027417">
    <property type="entry name" value="P-loop_NTPase"/>
</dbReference>
<dbReference type="InterPro" id="IPR024156">
    <property type="entry name" value="Small_GTPase_ARF"/>
</dbReference>
<dbReference type="GO" id="GO:0003924">
    <property type="term" value="F:GTPase activity"/>
    <property type="evidence" value="ECO:0007669"/>
    <property type="project" value="InterPro"/>
</dbReference>
<name>A0AAD7UIG9_9STRA</name>
<keyword evidence="4" id="KW-0479">Metal-binding</keyword>
<comment type="caution">
    <text evidence="5">The sequence shown here is derived from an EMBL/GenBank/DDBJ whole genome shotgun (WGS) entry which is preliminary data.</text>
</comment>
<dbReference type="PANTHER" id="PTHR11711">
    <property type="entry name" value="ADP RIBOSYLATION FACTOR-RELATED"/>
    <property type="match status" value="1"/>
</dbReference>
<proteinExistence type="predicted"/>
<evidence type="ECO:0000256" key="4">
    <source>
        <dbReference type="PIRSR" id="PIRSR606689-2"/>
    </source>
</evidence>
<evidence type="ECO:0000256" key="2">
    <source>
        <dbReference type="ARBA" id="ARBA00023134"/>
    </source>
</evidence>
<dbReference type="Gene3D" id="3.40.50.300">
    <property type="entry name" value="P-loop containing nucleotide triphosphate hydrolases"/>
    <property type="match status" value="1"/>
</dbReference>
<keyword evidence="4" id="KW-0460">Magnesium</keyword>
<evidence type="ECO:0000256" key="1">
    <source>
        <dbReference type="ARBA" id="ARBA00022741"/>
    </source>
</evidence>
<dbReference type="EMBL" id="JAQMWT010000317">
    <property type="protein sequence ID" value="KAJ8605134.1"/>
    <property type="molecule type" value="Genomic_DNA"/>
</dbReference>
<evidence type="ECO:0000313" key="5">
    <source>
        <dbReference type="EMBL" id="KAJ8605134.1"/>
    </source>
</evidence>
<reference evidence="5" key="1">
    <citation type="submission" date="2023-01" db="EMBL/GenBank/DDBJ databases">
        <title>Metagenome sequencing of chrysophaentin producing Chrysophaeum taylorii.</title>
        <authorList>
            <person name="Davison J."/>
            <person name="Bewley C."/>
        </authorList>
    </citation>
    <scope>NUCLEOTIDE SEQUENCE</scope>
    <source>
        <strain evidence="5">NIES-1699</strain>
    </source>
</reference>
<keyword evidence="2 3" id="KW-0342">GTP-binding</keyword>
<dbReference type="SMART" id="SM00177">
    <property type="entry name" value="ARF"/>
    <property type="match status" value="1"/>
</dbReference>
<sequence length="247" mass="27733">MDWADHCDKALHDAHAAGAWAVRAVAEVVGESTACRRLFSKQRARSALLVGLDNAGKSSILCSLPQVRQRLQKFARDHGLDELRVDPTTALQLVKFTMARSSHHRLHRRAMVNWHVWDMSGEGRARPLWLYYCSLVQAIVFVVDVTDVERIAIARNELKHLFSHPSTRGLPLLVMANKTDVTTGNDESFASPRTTPRRIATEMLKGMLDLDALQVEHGLHVKLSECSAETGKGIEPAFQWLTDHVNW</sequence>